<dbReference type="InterPro" id="IPR042099">
    <property type="entry name" value="ANL_N_sf"/>
</dbReference>
<dbReference type="GO" id="GO:0009898">
    <property type="term" value="C:cytoplasmic side of plasma membrane"/>
    <property type="evidence" value="ECO:0007669"/>
    <property type="project" value="TreeGrafter"/>
</dbReference>
<dbReference type="SUPFAM" id="SSF56801">
    <property type="entry name" value="Acetyl-CoA synthetase-like"/>
    <property type="match status" value="1"/>
</dbReference>
<gene>
    <name evidence="4" type="ORF">N7468_004482</name>
</gene>
<dbReference type="GO" id="GO:0005811">
    <property type="term" value="C:lipid droplet"/>
    <property type="evidence" value="ECO:0007669"/>
    <property type="project" value="TreeGrafter"/>
</dbReference>
<accession>A0A9W9PAY6</accession>
<dbReference type="GO" id="GO:0005777">
    <property type="term" value="C:peroxisome"/>
    <property type="evidence" value="ECO:0007669"/>
    <property type="project" value="TreeGrafter"/>
</dbReference>
<comment type="similarity">
    <text evidence="1">Belongs to the ATP-dependent AMP-binding enzyme family.</text>
</comment>
<organism evidence="4 5">
    <name type="scientific">Penicillium chermesinum</name>
    <dbReference type="NCBI Taxonomy" id="63820"/>
    <lineage>
        <taxon>Eukaryota</taxon>
        <taxon>Fungi</taxon>
        <taxon>Dikarya</taxon>
        <taxon>Ascomycota</taxon>
        <taxon>Pezizomycotina</taxon>
        <taxon>Eurotiomycetes</taxon>
        <taxon>Eurotiomycetidae</taxon>
        <taxon>Eurotiales</taxon>
        <taxon>Aspergillaceae</taxon>
        <taxon>Penicillium</taxon>
    </lineage>
</organism>
<dbReference type="GO" id="GO:0005324">
    <property type="term" value="F:long-chain fatty acid transmembrane transporter activity"/>
    <property type="evidence" value="ECO:0007669"/>
    <property type="project" value="TreeGrafter"/>
</dbReference>
<dbReference type="InterPro" id="IPR000873">
    <property type="entry name" value="AMP-dep_synth/lig_dom"/>
</dbReference>
<dbReference type="Proteomes" id="UP001150941">
    <property type="component" value="Unassembled WGS sequence"/>
</dbReference>
<dbReference type="InterPro" id="IPR020845">
    <property type="entry name" value="AMP-binding_CS"/>
</dbReference>
<dbReference type="OrthoDB" id="196650at2759"/>
<proteinExistence type="inferred from homology"/>
<name>A0A9W9PAY6_9EURO</name>
<dbReference type="GO" id="GO:0044539">
    <property type="term" value="P:long-chain fatty acid import into cell"/>
    <property type="evidence" value="ECO:0007669"/>
    <property type="project" value="TreeGrafter"/>
</dbReference>
<dbReference type="RefSeq" id="XP_058332782.1">
    <property type="nucleotide sequence ID" value="XM_058473779.1"/>
</dbReference>
<dbReference type="Gene3D" id="3.40.50.12780">
    <property type="entry name" value="N-terminal domain of ligase-like"/>
    <property type="match status" value="1"/>
</dbReference>
<dbReference type="AlphaFoldDB" id="A0A9W9PAY6"/>
<comment type="caution">
    <text evidence="4">The sequence shown here is derived from an EMBL/GenBank/DDBJ whole genome shotgun (WGS) entry which is preliminary data.</text>
</comment>
<evidence type="ECO:0000256" key="2">
    <source>
        <dbReference type="ARBA" id="ARBA00022598"/>
    </source>
</evidence>
<evidence type="ECO:0000313" key="5">
    <source>
        <dbReference type="Proteomes" id="UP001150941"/>
    </source>
</evidence>
<evidence type="ECO:0000259" key="3">
    <source>
        <dbReference type="Pfam" id="PF00501"/>
    </source>
</evidence>
<sequence>MPLATAAIAAAAVSVPSLMYLNAKHQVGKDLNALLTGVAMQRDVNARRKLPLSPLHGPKLCCPFRPVQLGLLEGTPVKKNRISPWFRFQETVRKYSTAEAIWTPQRSYSFSEVYTRSCQYAAWLLDLGVTPGELVVLYMQNSPDMLCVWLACWSLGSAPAFINYNLSGEALAHTVQVSKAQVIISDADIAHKLDAVQGSLGAEQRIVPLDEAAQAQAFRTTPDAPDAAYAAAVKMTDTALMLYTSGTSGYPKACPMAYSMVCTGMAGRLSSGLCTTPGPNGDRWYNCMPLYHGTGGITSMIAICGGITLCLAKKFSVTNFWKEIRQSRATLFVYVGETARYLLGAPPSPLDRAHNVKVIWGNGMRPDVWTAFQERFGIECICEFFGASEGVLGLQNQARGPFLATAVGYEGGLMRFLLRKKYFTAALDPETGEPFRDPTTGLIVEAPLSVGGELMVQLENESQFSGYYGNPEATEKRLARDVRRKGDVFYRTGDALRRDEDGRWFFMDRLGDTFRWKSENVSTSEVSAVVGALPGIPEAVVYGVLVPRHDGRAGCARLYAPNGPSSLDYASLLQSLQKSLPKYAVPLFLRVSSKPAETTGNNKFIKTALQKEGVNPELVDKADTLMWAPPGAQKYVEFTQADYARLEAGQARL</sequence>
<dbReference type="PANTHER" id="PTHR43107">
    <property type="entry name" value="LONG-CHAIN FATTY ACID TRANSPORT PROTEIN"/>
    <property type="match status" value="1"/>
</dbReference>
<dbReference type="EMBL" id="JAPQKS010000003">
    <property type="protein sequence ID" value="KAJ5239863.1"/>
    <property type="molecule type" value="Genomic_DNA"/>
</dbReference>
<dbReference type="PROSITE" id="PS00455">
    <property type="entry name" value="AMP_BINDING"/>
    <property type="match status" value="1"/>
</dbReference>
<protein>
    <recommendedName>
        <fullName evidence="3">AMP-dependent synthetase/ligase domain-containing protein</fullName>
    </recommendedName>
</protein>
<dbReference type="GO" id="GO:0004467">
    <property type="term" value="F:long-chain fatty acid-CoA ligase activity"/>
    <property type="evidence" value="ECO:0007669"/>
    <property type="project" value="TreeGrafter"/>
</dbReference>
<evidence type="ECO:0000313" key="4">
    <source>
        <dbReference type="EMBL" id="KAJ5239863.1"/>
    </source>
</evidence>
<keyword evidence="5" id="KW-1185">Reference proteome</keyword>
<dbReference type="InterPro" id="IPR045851">
    <property type="entry name" value="AMP-bd_C_sf"/>
</dbReference>
<keyword evidence="2" id="KW-0436">Ligase</keyword>
<dbReference type="GeneID" id="83201082"/>
<evidence type="ECO:0000256" key="1">
    <source>
        <dbReference type="ARBA" id="ARBA00006432"/>
    </source>
</evidence>
<reference evidence="4" key="1">
    <citation type="submission" date="2022-11" db="EMBL/GenBank/DDBJ databases">
        <authorList>
            <person name="Petersen C."/>
        </authorList>
    </citation>
    <scope>NUCLEOTIDE SEQUENCE</scope>
    <source>
        <strain evidence="4">IBT 19713</strain>
    </source>
</reference>
<dbReference type="Gene3D" id="3.30.300.30">
    <property type="match status" value="1"/>
</dbReference>
<dbReference type="Pfam" id="PF00501">
    <property type="entry name" value="AMP-binding"/>
    <property type="match status" value="1"/>
</dbReference>
<feature type="domain" description="AMP-dependent synthetase/ligase" evidence="3">
    <location>
        <begin position="88"/>
        <end position="399"/>
    </location>
</feature>
<reference evidence="4" key="2">
    <citation type="journal article" date="2023" name="IMA Fungus">
        <title>Comparative genomic study of the Penicillium genus elucidates a diverse pangenome and 15 lateral gene transfer events.</title>
        <authorList>
            <person name="Petersen C."/>
            <person name="Sorensen T."/>
            <person name="Nielsen M.R."/>
            <person name="Sondergaard T.E."/>
            <person name="Sorensen J.L."/>
            <person name="Fitzpatrick D.A."/>
            <person name="Frisvad J.C."/>
            <person name="Nielsen K.L."/>
        </authorList>
    </citation>
    <scope>NUCLEOTIDE SEQUENCE</scope>
    <source>
        <strain evidence="4">IBT 19713</strain>
    </source>
</reference>
<dbReference type="PANTHER" id="PTHR43107:SF6">
    <property type="entry name" value="ACYL-COA SYNTHETASE FAMILY PROTEIN (CEFD1), PUTATIVE (AFU_ORTHOLOGUE AFUA_6G03630)-RELATED"/>
    <property type="match status" value="1"/>
</dbReference>